<dbReference type="OrthoDB" id="94988at2759"/>
<reference evidence="1" key="1">
    <citation type="submission" date="2013-11" db="EMBL/GenBank/DDBJ databases">
        <title>The Genome Sequence of Phytophthora parasitica CHvinca01.</title>
        <authorList>
            <consortium name="The Broad Institute Genomics Platform"/>
            <person name="Russ C."/>
            <person name="Tyler B."/>
            <person name="Panabieres F."/>
            <person name="Shan W."/>
            <person name="Tripathy S."/>
            <person name="Grunwald N."/>
            <person name="Machado M."/>
            <person name="Johnson C.S."/>
            <person name="Arredondo F."/>
            <person name="Hong C."/>
            <person name="Coffey M."/>
            <person name="Young S.K."/>
            <person name="Zeng Q."/>
            <person name="Gargeya S."/>
            <person name="Fitzgerald M."/>
            <person name="Abouelleil A."/>
            <person name="Alvarado L."/>
            <person name="Chapman S.B."/>
            <person name="Gainer-Dewar J."/>
            <person name="Goldberg J."/>
            <person name="Griggs A."/>
            <person name="Gujja S."/>
            <person name="Hansen M."/>
            <person name="Howarth C."/>
            <person name="Imamovic A."/>
            <person name="Ireland A."/>
            <person name="Larimer J."/>
            <person name="McCowan C."/>
            <person name="Murphy C."/>
            <person name="Pearson M."/>
            <person name="Poon T.W."/>
            <person name="Priest M."/>
            <person name="Roberts A."/>
            <person name="Saif S."/>
            <person name="Shea T."/>
            <person name="Sykes S."/>
            <person name="Wortman J."/>
            <person name="Nusbaum C."/>
            <person name="Birren B."/>
        </authorList>
    </citation>
    <scope>NUCLEOTIDE SEQUENCE [LARGE SCALE GENOMIC DNA]</scope>
    <source>
        <strain evidence="1">CHvinca01</strain>
    </source>
</reference>
<evidence type="ECO:0000313" key="1">
    <source>
        <dbReference type="EMBL" id="ETL95546.1"/>
    </source>
</evidence>
<dbReference type="Gene3D" id="3.60.21.10">
    <property type="match status" value="1"/>
</dbReference>
<organism evidence="1">
    <name type="scientific">Phytophthora nicotianae</name>
    <name type="common">Potato buckeye rot agent</name>
    <name type="synonym">Phytophthora parasitica</name>
    <dbReference type="NCBI Taxonomy" id="4792"/>
    <lineage>
        <taxon>Eukaryota</taxon>
        <taxon>Sar</taxon>
        <taxon>Stramenopiles</taxon>
        <taxon>Oomycota</taxon>
        <taxon>Peronosporomycetes</taxon>
        <taxon>Peronosporales</taxon>
        <taxon>Peronosporaceae</taxon>
        <taxon>Phytophthora</taxon>
    </lineage>
</organism>
<accession>W2LDQ3</accession>
<gene>
    <name evidence="1" type="ORF">L917_06679</name>
</gene>
<proteinExistence type="predicted"/>
<dbReference type="Proteomes" id="UP000054423">
    <property type="component" value="Unassembled WGS sequence"/>
</dbReference>
<protein>
    <submittedName>
        <fullName evidence="1">Uncharacterized protein</fullName>
    </submittedName>
</protein>
<sequence length="102" mass="11583">HDYSDSLRIHFVENGAGGGSKKEFASTIPQFATQYVKKEWAYTGDEYGFFSVEGSKDWLKLQYHTADSKWKFTENWTAMTIGGVATKHCWYIPRDGSEGKAC</sequence>
<feature type="non-terminal residue" evidence="1">
    <location>
        <position position="1"/>
    </location>
</feature>
<name>W2LDQ3_PHYNI</name>
<dbReference type="InterPro" id="IPR029052">
    <property type="entry name" value="Metallo-depent_PP-like"/>
</dbReference>
<dbReference type="AlphaFoldDB" id="W2LDQ3"/>
<dbReference type="EMBL" id="KI679041">
    <property type="protein sequence ID" value="ETL95546.1"/>
    <property type="molecule type" value="Genomic_DNA"/>
</dbReference>